<name>A0AAV4UAM0_CAEEX</name>
<evidence type="ECO:0000256" key="7">
    <source>
        <dbReference type="ARBA" id="ARBA00023163"/>
    </source>
</evidence>
<reference evidence="10 11" key="1">
    <citation type="submission" date="2021-06" db="EMBL/GenBank/DDBJ databases">
        <title>Caerostris extrusa draft genome.</title>
        <authorList>
            <person name="Kono N."/>
            <person name="Arakawa K."/>
        </authorList>
    </citation>
    <scope>NUCLEOTIDE SEQUENCE [LARGE SCALE GENOMIC DNA]</scope>
</reference>
<keyword evidence="3" id="KW-0677">Repeat</keyword>
<evidence type="ECO:0000256" key="6">
    <source>
        <dbReference type="ARBA" id="ARBA00023015"/>
    </source>
</evidence>
<evidence type="ECO:0000313" key="11">
    <source>
        <dbReference type="Proteomes" id="UP001054945"/>
    </source>
</evidence>
<keyword evidence="2" id="KW-0479">Metal-binding</keyword>
<dbReference type="GO" id="GO:0008270">
    <property type="term" value="F:zinc ion binding"/>
    <property type="evidence" value="ECO:0007669"/>
    <property type="project" value="UniProtKB-KW"/>
</dbReference>
<keyword evidence="7" id="KW-0804">Transcription</keyword>
<dbReference type="PANTHER" id="PTHR45888:SF5">
    <property type="entry name" value="D4, ISOFORM A"/>
    <property type="match status" value="1"/>
</dbReference>
<keyword evidence="8" id="KW-0539">Nucleus</keyword>
<dbReference type="EMBL" id="BPLR01012560">
    <property type="protein sequence ID" value="GIY54835.1"/>
    <property type="molecule type" value="Genomic_DNA"/>
</dbReference>
<evidence type="ECO:0000256" key="1">
    <source>
        <dbReference type="ARBA" id="ARBA00004123"/>
    </source>
</evidence>
<keyword evidence="4" id="KW-0863">Zinc-finger</keyword>
<evidence type="ECO:0000256" key="5">
    <source>
        <dbReference type="ARBA" id="ARBA00022833"/>
    </source>
</evidence>
<protein>
    <submittedName>
        <fullName evidence="10">Histone-lysine N-methyltransferase 2D</fullName>
    </submittedName>
</protein>
<proteinExistence type="predicted"/>
<dbReference type="Proteomes" id="UP001054945">
    <property type="component" value="Unassembled WGS sequence"/>
</dbReference>
<keyword evidence="5" id="KW-0862">Zinc</keyword>
<evidence type="ECO:0000256" key="3">
    <source>
        <dbReference type="ARBA" id="ARBA00022737"/>
    </source>
</evidence>
<evidence type="ECO:0000256" key="9">
    <source>
        <dbReference type="SAM" id="MobiDB-lite"/>
    </source>
</evidence>
<dbReference type="GO" id="GO:0005634">
    <property type="term" value="C:nucleus"/>
    <property type="evidence" value="ECO:0007669"/>
    <property type="project" value="UniProtKB-SubCell"/>
</dbReference>
<feature type="compositionally biased region" description="Polar residues" evidence="9">
    <location>
        <begin position="142"/>
        <end position="154"/>
    </location>
</feature>
<comment type="subcellular location">
    <subcellularLocation>
        <location evidence="1">Nucleus</location>
    </subcellularLocation>
</comment>
<sequence length="508" mass="56096">MVMDGTKDLITDSTGEKEKARKLQKLGIGGFSVKPRGRCSVSIEIVPQPTDAAFPLTNDTPILATDVECNTSDKLKKKPKRKPKKKTFLDESFPTYLRDAFFGKDLLISCKKMGKASEIRQSHDLALESGPVHNKPLDQHSKNNQPPLQTGTSSVDIKPQVVKDFIPVAGASSKAVTNLTYKSIIKSEIESIKEEHLASQSILRDASGLGRKEGRGPFQDVLGDQRLANPIFRGNAGPVLSKNSAAYLLQQGSSQGINPSLHPNLIQNLQQGDSNSSWLDSEFWEHRIKADCKVWRGLPTEKRQPYLQRARENRAASGHKDLVALIQKEVLVNLKVKKLIKKSSGSSMLEYNNSKDLYKKSVLEENVKLFHSKSLSDIPQFPSTPSSEESLQNAGKAKVFEKRWSSSALDINVTENLLQGNKLIIENQASIQKSLMQDRYTALLHVSKVQSPVNSPLSIPDAAVSPSLIMKASSETFQSRQSPLHTAAALAAQQKQVFRLKQVLELTC</sequence>
<dbReference type="AlphaFoldDB" id="A0AAV4UAM0"/>
<evidence type="ECO:0000256" key="8">
    <source>
        <dbReference type="ARBA" id="ARBA00023242"/>
    </source>
</evidence>
<organism evidence="10 11">
    <name type="scientific">Caerostris extrusa</name>
    <name type="common">Bark spider</name>
    <name type="synonym">Caerostris bankana</name>
    <dbReference type="NCBI Taxonomy" id="172846"/>
    <lineage>
        <taxon>Eukaryota</taxon>
        <taxon>Metazoa</taxon>
        <taxon>Ecdysozoa</taxon>
        <taxon>Arthropoda</taxon>
        <taxon>Chelicerata</taxon>
        <taxon>Arachnida</taxon>
        <taxon>Araneae</taxon>
        <taxon>Araneomorphae</taxon>
        <taxon>Entelegynae</taxon>
        <taxon>Araneoidea</taxon>
        <taxon>Araneidae</taxon>
        <taxon>Caerostris</taxon>
    </lineage>
</organism>
<comment type="caution">
    <text evidence="10">The sequence shown here is derived from an EMBL/GenBank/DDBJ whole genome shotgun (WGS) entry which is preliminary data.</text>
</comment>
<evidence type="ECO:0000313" key="10">
    <source>
        <dbReference type="EMBL" id="GIY54835.1"/>
    </source>
</evidence>
<gene>
    <name evidence="10" type="primary">Kmt2d</name>
    <name evidence="10" type="ORF">CEXT_374951</name>
</gene>
<feature type="region of interest" description="Disordered" evidence="9">
    <location>
        <begin position="128"/>
        <end position="154"/>
    </location>
</feature>
<evidence type="ECO:0000256" key="2">
    <source>
        <dbReference type="ARBA" id="ARBA00022723"/>
    </source>
</evidence>
<evidence type="ECO:0000256" key="4">
    <source>
        <dbReference type="ARBA" id="ARBA00022771"/>
    </source>
</evidence>
<dbReference type="PANTHER" id="PTHR45888">
    <property type="entry name" value="HL01030P-RELATED"/>
    <property type="match status" value="1"/>
</dbReference>
<keyword evidence="6" id="KW-0805">Transcription regulation</keyword>
<accession>A0AAV4UAM0</accession>
<keyword evidence="11" id="KW-1185">Reference proteome</keyword>